<feature type="compositionally biased region" description="Basic and acidic residues" evidence="4">
    <location>
        <begin position="53"/>
        <end position="82"/>
    </location>
</feature>
<dbReference type="InterPro" id="IPR050343">
    <property type="entry name" value="RsuA_PseudoU_synthase"/>
</dbReference>
<dbReference type="PROSITE" id="PS01149">
    <property type="entry name" value="PSI_RSU"/>
    <property type="match status" value="1"/>
</dbReference>
<dbReference type="InterPro" id="IPR002942">
    <property type="entry name" value="S4_RNA-bd"/>
</dbReference>
<dbReference type="InterPro" id="IPR042092">
    <property type="entry name" value="PsdUridine_s_RsuA/RluB/E/F_cat"/>
</dbReference>
<dbReference type="CDD" id="cd00165">
    <property type="entry name" value="S4"/>
    <property type="match status" value="1"/>
</dbReference>
<keyword evidence="2" id="KW-0413">Isomerase</keyword>
<dbReference type="GO" id="GO:0006364">
    <property type="term" value="P:rRNA processing"/>
    <property type="evidence" value="ECO:0007669"/>
    <property type="project" value="UniProtKB-ARBA"/>
</dbReference>
<evidence type="ECO:0000313" key="6">
    <source>
        <dbReference type="EMBL" id="JAT74702.1"/>
    </source>
</evidence>
<dbReference type="Pfam" id="PF00849">
    <property type="entry name" value="PseudoU_synth_2"/>
    <property type="match status" value="1"/>
</dbReference>
<evidence type="ECO:0000256" key="2">
    <source>
        <dbReference type="ARBA" id="ARBA00023235"/>
    </source>
</evidence>
<accession>A0A1D2A658</accession>
<dbReference type="InterPro" id="IPR018496">
    <property type="entry name" value="PsdUridine_synth_RsuA/RluB_CS"/>
</dbReference>
<dbReference type="PANTHER" id="PTHR47683">
    <property type="entry name" value="PSEUDOURIDINE SYNTHASE FAMILY PROTEIN-RELATED"/>
    <property type="match status" value="1"/>
</dbReference>
<reference evidence="6" key="1">
    <citation type="submission" date="2015-08" db="EMBL/GenBank/DDBJ databases">
        <authorList>
            <person name="Babu N.S."/>
            <person name="Beckwith C.J."/>
            <person name="Beseler K.G."/>
            <person name="Brison A."/>
            <person name="Carone J.V."/>
            <person name="Caskin T.P."/>
            <person name="Diamond M."/>
            <person name="Durham M.E."/>
            <person name="Foxe J.M."/>
            <person name="Go M."/>
            <person name="Henderson B.A."/>
            <person name="Jones I.B."/>
            <person name="McGettigan J.A."/>
            <person name="Micheletti S.J."/>
            <person name="Nasrallah M.E."/>
            <person name="Ortiz D."/>
            <person name="Piller C.R."/>
            <person name="Privatt S.R."/>
            <person name="Schneider S.L."/>
            <person name="Sharp S."/>
            <person name="Smith T.C."/>
            <person name="Stanton J.D."/>
            <person name="Ullery H.E."/>
            <person name="Wilson R.J."/>
            <person name="Serrano M.G."/>
            <person name="Buck G."/>
            <person name="Lee V."/>
            <person name="Wang Y."/>
            <person name="Carvalho R."/>
            <person name="Voegtly L."/>
            <person name="Shi R."/>
            <person name="Duckworth R."/>
            <person name="Johnson A."/>
            <person name="Loviza R."/>
            <person name="Walstead R."/>
            <person name="Shah Z."/>
            <person name="Kiflezghi M."/>
            <person name="Wade K."/>
            <person name="Ball S.L."/>
            <person name="Bradley K.W."/>
            <person name="Asai D.J."/>
            <person name="Bowman C.A."/>
            <person name="Russell D.A."/>
            <person name="Pope W.H."/>
            <person name="Jacobs-Sera D."/>
            <person name="Hendrix R.W."/>
            <person name="Hatfull G.F."/>
        </authorList>
    </citation>
    <scope>NUCLEOTIDE SEQUENCE</scope>
</reference>
<dbReference type="InterPro" id="IPR036986">
    <property type="entry name" value="S4_RNA-bd_sf"/>
</dbReference>
<dbReference type="Gene3D" id="3.10.290.10">
    <property type="entry name" value="RNA-binding S4 domain"/>
    <property type="match status" value="1"/>
</dbReference>
<dbReference type="Gene3D" id="3.30.70.1560">
    <property type="entry name" value="Alpha-L RNA-binding motif"/>
    <property type="match status" value="1"/>
</dbReference>
<dbReference type="EMBL" id="GDKF01003920">
    <property type="protein sequence ID" value="JAT74702.1"/>
    <property type="molecule type" value="Transcribed_RNA"/>
</dbReference>
<dbReference type="Pfam" id="PF01479">
    <property type="entry name" value="S4"/>
    <property type="match status" value="1"/>
</dbReference>
<dbReference type="PANTHER" id="PTHR47683:SF2">
    <property type="entry name" value="RNA-BINDING S4 DOMAIN-CONTAINING PROTEIN"/>
    <property type="match status" value="1"/>
</dbReference>
<dbReference type="InterPro" id="IPR020103">
    <property type="entry name" value="PsdUridine_synth_cat_dom_sf"/>
</dbReference>
<dbReference type="Gene3D" id="3.30.70.580">
    <property type="entry name" value="Pseudouridine synthase I, catalytic domain, N-terminal subdomain"/>
    <property type="match status" value="1"/>
</dbReference>
<evidence type="ECO:0000256" key="1">
    <source>
        <dbReference type="ARBA" id="ARBA00008348"/>
    </source>
</evidence>
<proteinExistence type="inferred from homology"/>
<dbReference type="AlphaFoldDB" id="A0A1D2A658"/>
<dbReference type="InterPro" id="IPR006145">
    <property type="entry name" value="PsdUridine_synth_RsuA/RluA"/>
</dbReference>
<dbReference type="GO" id="GO:0003723">
    <property type="term" value="F:RNA binding"/>
    <property type="evidence" value="ECO:0007669"/>
    <property type="project" value="UniProtKB-KW"/>
</dbReference>
<feature type="region of interest" description="Disordered" evidence="4">
    <location>
        <begin position="47"/>
        <end position="92"/>
    </location>
</feature>
<dbReference type="PROSITE" id="PS50889">
    <property type="entry name" value="S4"/>
    <property type="match status" value="1"/>
</dbReference>
<comment type="similarity">
    <text evidence="1">Belongs to the pseudouridine synthase RsuA family.</text>
</comment>
<feature type="non-terminal residue" evidence="6">
    <location>
        <position position="1"/>
    </location>
</feature>
<protein>
    <recommendedName>
        <fullName evidence="5">RNA-binding S4 domain-containing protein</fullName>
    </recommendedName>
</protein>
<sequence>AGWQTCEGESLCCWMIFYRTTFSQAPTGVTAVPRPARLQCVQASAFQARRRPAGAEKKPEAPPVSDKRQSKPPPVDRRRIGKDAPNAPSGLQRLNKAISTAGVCSRRAADELIFEGHVKINGVAVHEPGTRVDLGKDKVIVKGKALTPQIASRRFYFAINKPKGYICSSLATAPNPRPERLVTSLLDPWLREWRARAPAAVLPPRFFTVGRLDAQSVGLIFVTNDGEWAQRVMHPSSNLTKEYCVTLESRPRLPDLQRLAAGAAMEDGTWVTPVSVTLDDSVASKPNRVRIVVAEGRNREVRNLVAAAGLTLRTLRRTRIGGYRLDPGVPFGAVRELSVRDTRRVLDRGAQDRA</sequence>
<evidence type="ECO:0000259" key="5">
    <source>
        <dbReference type="SMART" id="SM00363"/>
    </source>
</evidence>
<dbReference type="SMART" id="SM00363">
    <property type="entry name" value="S4"/>
    <property type="match status" value="1"/>
</dbReference>
<dbReference type="SUPFAM" id="SSF55120">
    <property type="entry name" value="Pseudouridine synthase"/>
    <property type="match status" value="1"/>
</dbReference>
<gene>
    <name evidence="6" type="ORF">g.4850</name>
</gene>
<dbReference type="InterPro" id="IPR020094">
    <property type="entry name" value="TruA/RsuA/RluB/E/F_N"/>
</dbReference>
<dbReference type="GO" id="GO:0001522">
    <property type="term" value="P:pseudouridine synthesis"/>
    <property type="evidence" value="ECO:0007669"/>
    <property type="project" value="InterPro"/>
</dbReference>
<keyword evidence="3" id="KW-0694">RNA-binding</keyword>
<dbReference type="FunFam" id="3.10.290.10:FF:000003">
    <property type="entry name" value="Pseudouridine synthase"/>
    <property type="match status" value="1"/>
</dbReference>
<name>A0A1D2A658_AUXPR</name>
<evidence type="ECO:0000256" key="3">
    <source>
        <dbReference type="PROSITE-ProRule" id="PRU00182"/>
    </source>
</evidence>
<feature type="domain" description="RNA-binding S4" evidence="5">
    <location>
        <begin position="92"/>
        <end position="160"/>
    </location>
</feature>
<organism evidence="6">
    <name type="scientific">Auxenochlorella protothecoides</name>
    <name type="common">Green microalga</name>
    <name type="synonym">Chlorella protothecoides</name>
    <dbReference type="NCBI Taxonomy" id="3075"/>
    <lineage>
        <taxon>Eukaryota</taxon>
        <taxon>Viridiplantae</taxon>
        <taxon>Chlorophyta</taxon>
        <taxon>core chlorophytes</taxon>
        <taxon>Trebouxiophyceae</taxon>
        <taxon>Chlorellales</taxon>
        <taxon>Chlorellaceae</taxon>
        <taxon>Auxenochlorella</taxon>
    </lineage>
</organism>
<dbReference type="SUPFAM" id="SSF55174">
    <property type="entry name" value="Alpha-L RNA-binding motif"/>
    <property type="match status" value="1"/>
</dbReference>
<evidence type="ECO:0000256" key="4">
    <source>
        <dbReference type="SAM" id="MobiDB-lite"/>
    </source>
</evidence>
<dbReference type="GO" id="GO:0009982">
    <property type="term" value="F:pseudouridine synthase activity"/>
    <property type="evidence" value="ECO:0007669"/>
    <property type="project" value="InterPro"/>
</dbReference>